<keyword evidence="8" id="KW-1185">Reference proteome</keyword>
<dbReference type="EMBL" id="JBGBPQ010000015">
    <property type="protein sequence ID" value="KAL1510185.1"/>
    <property type="molecule type" value="Genomic_DNA"/>
</dbReference>
<keyword evidence="4" id="KW-0411">Iron-sulfur</keyword>
<dbReference type="SUPFAM" id="SSF52833">
    <property type="entry name" value="Thioredoxin-like"/>
    <property type="match status" value="1"/>
</dbReference>
<proteinExistence type="predicted"/>
<keyword evidence="1" id="KW-0001">2Fe-2S</keyword>
<dbReference type="PROSITE" id="PS51354">
    <property type="entry name" value="GLUTAREDOXIN_2"/>
    <property type="match status" value="1"/>
</dbReference>
<organism evidence="7 8">
    <name type="scientific">Prymnesium parvum</name>
    <name type="common">Toxic golden alga</name>
    <dbReference type="NCBI Taxonomy" id="97485"/>
    <lineage>
        <taxon>Eukaryota</taxon>
        <taxon>Haptista</taxon>
        <taxon>Haptophyta</taxon>
        <taxon>Prymnesiophyceae</taxon>
        <taxon>Prymnesiales</taxon>
        <taxon>Prymnesiaceae</taxon>
        <taxon>Prymnesium</taxon>
    </lineage>
</organism>
<dbReference type="FunFam" id="3.40.30.10:FF:000005">
    <property type="entry name" value="Glutaredoxin 5"/>
    <property type="match status" value="1"/>
</dbReference>
<keyword evidence="3" id="KW-0408">Iron</keyword>
<reference evidence="7 8" key="1">
    <citation type="journal article" date="2024" name="Science">
        <title>Giant polyketide synthase enzymes in the biosynthesis of giant marine polyether toxins.</title>
        <authorList>
            <person name="Fallon T.R."/>
            <person name="Shende V.V."/>
            <person name="Wierzbicki I.H."/>
            <person name="Pendleton A.L."/>
            <person name="Watervoot N.F."/>
            <person name="Auber R.P."/>
            <person name="Gonzalez D.J."/>
            <person name="Wisecaver J.H."/>
            <person name="Moore B.S."/>
        </authorList>
    </citation>
    <scope>NUCLEOTIDE SEQUENCE [LARGE SCALE GENOMIC DNA]</scope>
    <source>
        <strain evidence="7 8">12B1</strain>
    </source>
</reference>
<dbReference type="Gene3D" id="3.40.30.10">
    <property type="entry name" value="Glutaredoxin"/>
    <property type="match status" value="1"/>
</dbReference>
<dbReference type="InterPro" id="IPR002109">
    <property type="entry name" value="Glutaredoxin"/>
</dbReference>
<evidence type="ECO:0000256" key="2">
    <source>
        <dbReference type="ARBA" id="ARBA00022723"/>
    </source>
</evidence>
<gene>
    <name evidence="7" type="ORF">AB1Y20_006515</name>
</gene>
<evidence type="ECO:0000256" key="4">
    <source>
        <dbReference type="ARBA" id="ARBA00023014"/>
    </source>
</evidence>
<dbReference type="NCBIfam" id="TIGR00365">
    <property type="entry name" value="Grx4 family monothiol glutaredoxin"/>
    <property type="match status" value="1"/>
</dbReference>
<evidence type="ECO:0000313" key="7">
    <source>
        <dbReference type="EMBL" id="KAL1510185.1"/>
    </source>
</evidence>
<dbReference type="Proteomes" id="UP001515480">
    <property type="component" value="Unassembled WGS sequence"/>
</dbReference>
<evidence type="ECO:0000256" key="1">
    <source>
        <dbReference type="ARBA" id="ARBA00022714"/>
    </source>
</evidence>
<evidence type="ECO:0000256" key="5">
    <source>
        <dbReference type="ARBA" id="ARBA00023284"/>
    </source>
</evidence>
<keyword evidence="2" id="KW-0479">Metal-binding</keyword>
<comment type="caution">
    <text evidence="7">The sequence shown here is derived from an EMBL/GenBank/DDBJ whole genome shotgun (WGS) entry which is preliminary data.</text>
</comment>
<dbReference type="PANTHER" id="PTHR10293:SF16">
    <property type="entry name" value="GLUTAREDOXIN-RELATED PROTEIN 5, MITOCHONDRIAL"/>
    <property type="match status" value="1"/>
</dbReference>
<dbReference type="AlphaFoldDB" id="A0AB34J0W2"/>
<keyword evidence="5" id="KW-0676">Redox-active center</keyword>
<protein>
    <recommendedName>
        <fullName evidence="6">Glutaredoxin domain-containing protein</fullName>
    </recommendedName>
</protein>
<evidence type="ECO:0000256" key="3">
    <source>
        <dbReference type="ARBA" id="ARBA00023004"/>
    </source>
</evidence>
<dbReference type="GO" id="GO:0051537">
    <property type="term" value="F:2 iron, 2 sulfur cluster binding"/>
    <property type="evidence" value="ECO:0007669"/>
    <property type="project" value="UniProtKB-KW"/>
</dbReference>
<dbReference type="PANTHER" id="PTHR10293">
    <property type="entry name" value="GLUTAREDOXIN FAMILY MEMBER"/>
    <property type="match status" value="1"/>
</dbReference>
<dbReference type="CDD" id="cd03028">
    <property type="entry name" value="GRX_PICOT_like"/>
    <property type="match status" value="1"/>
</dbReference>
<name>A0AB34J0W2_PRYPA</name>
<sequence length="163" mass="17969">MLASLPRRSLPLARASLPLSRLSLAPPRPTAHPLRALCSSGTHDDFKPQVRAYAEGWEAVEAQIKRDIARDKVVLFMKGVPDRPMCGFSQTVCEVLKAEAVPFKGYNVLADPELRSGIKKFSSWPTIPQLFVNGEFVGGCDIVMEMYKSGELRALLKEAGVKE</sequence>
<dbReference type="InterPro" id="IPR004480">
    <property type="entry name" value="Monothiol_GRX-rel"/>
</dbReference>
<dbReference type="Pfam" id="PF00462">
    <property type="entry name" value="Glutaredoxin"/>
    <property type="match status" value="1"/>
</dbReference>
<dbReference type="InterPro" id="IPR033658">
    <property type="entry name" value="GRX_PICOT-like"/>
</dbReference>
<feature type="domain" description="Glutaredoxin" evidence="6">
    <location>
        <begin position="73"/>
        <end position="137"/>
    </location>
</feature>
<evidence type="ECO:0000259" key="6">
    <source>
        <dbReference type="Pfam" id="PF00462"/>
    </source>
</evidence>
<dbReference type="GO" id="GO:0005759">
    <property type="term" value="C:mitochondrial matrix"/>
    <property type="evidence" value="ECO:0007669"/>
    <property type="project" value="TreeGrafter"/>
</dbReference>
<evidence type="ECO:0000313" key="8">
    <source>
        <dbReference type="Proteomes" id="UP001515480"/>
    </source>
</evidence>
<accession>A0AB34J0W2</accession>
<dbReference type="GO" id="GO:0046872">
    <property type="term" value="F:metal ion binding"/>
    <property type="evidence" value="ECO:0007669"/>
    <property type="project" value="UniProtKB-KW"/>
</dbReference>
<dbReference type="InterPro" id="IPR036249">
    <property type="entry name" value="Thioredoxin-like_sf"/>
</dbReference>